<keyword evidence="2" id="KW-1185">Reference proteome</keyword>
<name>A0A6A4VAS5_AMPAM</name>
<dbReference type="Proteomes" id="UP000440578">
    <property type="component" value="Unassembled WGS sequence"/>
</dbReference>
<dbReference type="EMBL" id="VIIS01002170">
    <property type="protein sequence ID" value="KAF0287728.1"/>
    <property type="molecule type" value="Genomic_DNA"/>
</dbReference>
<gene>
    <name evidence="1" type="ORF">FJT64_013846</name>
</gene>
<evidence type="ECO:0000313" key="2">
    <source>
        <dbReference type="Proteomes" id="UP000440578"/>
    </source>
</evidence>
<reference evidence="1 2" key="1">
    <citation type="submission" date="2019-07" db="EMBL/GenBank/DDBJ databases">
        <title>Draft genome assembly of a fouling barnacle, Amphibalanus amphitrite (Darwin, 1854): The first reference genome for Thecostraca.</title>
        <authorList>
            <person name="Kim W."/>
        </authorList>
    </citation>
    <scope>NUCLEOTIDE SEQUENCE [LARGE SCALE GENOMIC DNA]</scope>
    <source>
        <strain evidence="1">SNU_AA5</strain>
        <tissue evidence="1">Soma without cirri and trophi</tissue>
    </source>
</reference>
<comment type="caution">
    <text evidence="1">The sequence shown here is derived from an EMBL/GenBank/DDBJ whole genome shotgun (WGS) entry which is preliminary data.</text>
</comment>
<evidence type="ECO:0000313" key="1">
    <source>
        <dbReference type="EMBL" id="KAF0287728.1"/>
    </source>
</evidence>
<organism evidence="1 2">
    <name type="scientific">Amphibalanus amphitrite</name>
    <name type="common">Striped barnacle</name>
    <name type="synonym">Balanus amphitrite</name>
    <dbReference type="NCBI Taxonomy" id="1232801"/>
    <lineage>
        <taxon>Eukaryota</taxon>
        <taxon>Metazoa</taxon>
        <taxon>Ecdysozoa</taxon>
        <taxon>Arthropoda</taxon>
        <taxon>Crustacea</taxon>
        <taxon>Multicrustacea</taxon>
        <taxon>Cirripedia</taxon>
        <taxon>Thoracica</taxon>
        <taxon>Thoracicalcarea</taxon>
        <taxon>Balanomorpha</taxon>
        <taxon>Balanoidea</taxon>
        <taxon>Balanidae</taxon>
        <taxon>Amphibalaninae</taxon>
        <taxon>Amphibalanus</taxon>
    </lineage>
</organism>
<sequence length="93" mass="9547">MGLVQGPIFNMERPSTDMASGVLICVACLLFIQSSSLRSSIDEIALSAPSSAGGTFERRCPAGHPGHLAALLVAGSWLPHISGRGGGLFTTPP</sequence>
<protein>
    <submittedName>
        <fullName evidence="1">Uncharacterized protein</fullName>
    </submittedName>
</protein>
<dbReference type="AlphaFoldDB" id="A0A6A4VAS5"/>
<accession>A0A6A4VAS5</accession>
<proteinExistence type="predicted"/>